<evidence type="ECO:0000313" key="1">
    <source>
        <dbReference type="EMBL" id="CAF2121493.1"/>
    </source>
</evidence>
<accession>A0A819W808</accession>
<dbReference type="Proteomes" id="UP000663842">
    <property type="component" value="Unassembled WGS sequence"/>
</dbReference>
<dbReference type="Pfam" id="PF06869">
    <property type="entry name" value="DUF1258"/>
    <property type="match status" value="1"/>
</dbReference>
<dbReference type="PANTHER" id="PTHR33053:SF9">
    <property type="entry name" value="AGAP000105-PA"/>
    <property type="match status" value="1"/>
</dbReference>
<organism evidence="2 3">
    <name type="scientific">Rotaria magnacalcarata</name>
    <dbReference type="NCBI Taxonomy" id="392030"/>
    <lineage>
        <taxon>Eukaryota</taxon>
        <taxon>Metazoa</taxon>
        <taxon>Spiralia</taxon>
        <taxon>Gnathifera</taxon>
        <taxon>Rotifera</taxon>
        <taxon>Eurotatoria</taxon>
        <taxon>Bdelloidea</taxon>
        <taxon>Philodinida</taxon>
        <taxon>Philodinidae</taxon>
        <taxon>Rotaria</taxon>
    </lineage>
</organism>
<comment type="caution">
    <text evidence="2">The sequence shown here is derived from an EMBL/GenBank/DDBJ whole genome shotgun (WGS) entry which is preliminary data.</text>
</comment>
<protein>
    <submittedName>
        <fullName evidence="2">Uncharacterized protein</fullName>
    </submittedName>
</protein>
<reference evidence="2" key="1">
    <citation type="submission" date="2021-02" db="EMBL/GenBank/DDBJ databases">
        <authorList>
            <person name="Nowell W R."/>
        </authorList>
    </citation>
    <scope>NUCLEOTIDE SEQUENCE</scope>
</reference>
<evidence type="ECO:0000313" key="2">
    <source>
        <dbReference type="EMBL" id="CAF4120530.1"/>
    </source>
</evidence>
<dbReference type="PANTHER" id="PTHR33053">
    <property type="entry name" value="PROTEIN, PUTATIVE-RELATED"/>
    <property type="match status" value="1"/>
</dbReference>
<evidence type="ECO:0000313" key="3">
    <source>
        <dbReference type="Proteomes" id="UP000663842"/>
    </source>
</evidence>
<dbReference type="EMBL" id="CAJOBF010004023">
    <property type="protein sequence ID" value="CAF4120530.1"/>
    <property type="molecule type" value="Genomic_DNA"/>
</dbReference>
<dbReference type="AlphaFoldDB" id="A0A819W808"/>
<dbReference type="Proteomes" id="UP000663887">
    <property type="component" value="Unassembled WGS sequence"/>
</dbReference>
<proteinExistence type="predicted"/>
<sequence length="861" mass="100309">MDDWLASNIDDEIKFALEKRTQYNAQRNAIRKQTAGIDDHVISLAYSDISNKNLNSTNYVESMDIDVIAFEDTRKSSSSTISIAQQIMKRNTSESSYYLKNQSDDDDDDNDELFLLDAYNSLINSDTSDIEDEDEEQQQQKHQLITNDGQRLHLFTNKSTFEVCDQLIKLFRDSQISKAQARRFLSFIRGILPIPNTLPNSMNQLLLTLGVKNYFTKRVICSICGIDLDAKSNKCLSCANFDKSNIIFVYDTHFANILTLIITRLFKYVQDYKEKILKNADNDNNEVHDIPFASTYRELLRKYKNNFISLLFHVDGINLCKSTKLKMWLFSSSIIELPPIIRYRRINMPLISVWIARQEPDMKLWLASSVQMLKSLKKNGITIENQFTTFNVLYYGVIGDCPALRLILNFIGHGGYYCCFYCYTKGHHVQECRKRQYSYTEMLNMRDPQSFGRNAEVAEARGLNVYGHIGKSILSDILDVPLPISVLCDYQHVSLLRHFRDVVKALSRSLLPKVRKTIDQKLRTQTFPHFFNRRMRGIEDFSFIKASELRNLLLYGFLPNFYNVLPIDQMAHISLFICGVRLLHNSREKFGGPVNVIADRLLKLYYKHHSLYYSYLENFVLHLHSHFAENYQRHGALCYVNTFAQEDLIGYIASNRNGTRYLGDLIMHYYNIDVCLNSFDSSSSSSISSVCDGPLDFVCDRKYYEENSILEHHVRTCSCSLPIELCIKFYRRYVNNGLMFHSLGYHKRGLSNSYLIQYLNDLSKKDFSFGEIIIFFQDKLNAYALIKQYHVKHSFSDYFKRSRYYQTLCSPIDVFFFVLTPTETYVCIRVKQIFKHCIAFLNDDDDHSMIITPLSSYEEHD</sequence>
<dbReference type="InterPro" id="IPR009667">
    <property type="entry name" value="DUF1258"/>
</dbReference>
<dbReference type="EMBL" id="CAJNRG010010343">
    <property type="protein sequence ID" value="CAF2121493.1"/>
    <property type="molecule type" value="Genomic_DNA"/>
</dbReference>
<name>A0A819W808_9BILA</name>
<gene>
    <name evidence="2" type="ORF">UXM345_LOCUS23377</name>
    <name evidence="1" type="ORF">XDN619_LOCUS22804</name>
</gene>